<organism evidence="1 2">
    <name type="scientific">Pomacea canaliculata</name>
    <name type="common">Golden apple snail</name>
    <dbReference type="NCBI Taxonomy" id="400727"/>
    <lineage>
        <taxon>Eukaryota</taxon>
        <taxon>Metazoa</taxon>
        <taxon>Spiralia</taxon>
        <taxon>Lophotrochozoa</taxon>
        <taxon>Mollusca</taxon>
        <taxon>Gastropoda</taxon>
        <taxon>Caenogastropoda</taxon>
        <taxon>Architaenioglossa</taxon>
        <taxon>Ampullarioidea</taxon>
        <taxon>Ampullariidae</taxon>
        <taxon>Pomacea</taxon>
    </lineage>
</organism>
<gene>
    <name evidence="1" type="ORF">C0Q70_13712</name>
</gene>
<comment type="caution">
    <text evidence="1">The sequence shown here is derived from an EMBL/GenBank/DDBJ whole genome shotgun (WGS) entry which is preliminary data.</text>
</comment>
<protein>
    <submittedName>
        <fullName evidence="1">Uncharacterized protein</fullName>
    </submittedName>
</protein>
<name>A0A2T7NY07_POMCA</name>
<proteinExistence type="predicted"/>
<dbReference type="AlphaFoldDB" id="A0A2T7NY07"/>
<accession>A0A2T7NY07</accession>
<dbReference type="Proteomes" id="UP000245119">
    <property type="component" value="Linkage Group LG8"/>
</dbReference>
<sequence length="105" mass="11907">MLNRNDQIDVFETMCSFQSCCQRKHPLVLVHGVTMRCVLVSSRHHSVCLPTVSQAAQLVLQRMIEVCACLMMAGRKLPASRQQFSPRDHTINILKLKHSEMGSRS</sequence>
<keyword evidence="2" id="KW-1185">Reference proteome</keyword>
<evidence type="ECO:0000313" key="2">
    <source>
        <dbReference type="Proteomes" id="UP000245119"/>
    </source>
</evidence>
<dbReference type="EMBL" id="PZQS01000008">
    <property type="protein sequence ID" value="PVD26044.1"/>
    <property type="molecule type" value="Genomic_DNA"/>
</dbReference>
<evidence type="ECO:0000313" key="1">
    <source>
        <dbReference type="EMBL" id="PVD26044.1"/>
    </source>
</evidence>
<reference evidence="1 2" key="1">
    <citation type="submission" date="2018-04" db="EMBL/GenBank/DDBJ databases">
        <title>The genome of golden apple snail Pomacea canaliculata provides insight into stress tolerance and invasive adaptation.</title>
        <authorList>
            <person name="Liu C."/>
            <person name="Liu B."/>
            <person name="Ren Y."/>
            <person name="Zhang Y."/>
            <person name="Wang H."/>
            <person name="Li S."/>
            <person name="Jiang F."/>
            <person name="Yin L."/>
            <person name="Zhang G."/>
            <person name="Qian W."/>
            <person name="Fan W."/>
        </authorList>
    </citation>
    <scope>NUCLEOTIDE SEQUENCE [LARGE SCALE GENOMIC DNA]</scope>
    <source>
        <strain evidence="1">SZHN2017</strain>
        <tissue evidence="1">Muscle</tissue>
    </source>
</reference>